<evidence type="ECO:0008006" key="4">
    <source>
        <dbReference type="Google" id="ProtNLM"/>
    </source>
</evidence>
<keyword evidence="1" id="KW-0732">Signal</keyword>
<dbReference type="AlphaFoldDB" id="A0A1G9HVH1"/>
<evidence type="ECO:0000313" key="3">
    <source>
        <dbReference type="Proteomes" id="UP000199008"/>
    </source>
</evidence>
<keyword evidence="3" id="KW-1185">Reference proteome</keyword>
<dbReference type="EMBL" id="FNFY01000027">
    <property type="protein sequence ID" value="SDL16815.1"/>
    <property type="molecule type" value="Genomic_DNA"/>
</dbReference>
<reference evidence="3" key="1">
    <citation type="submission" date="2016-10" db="EMBL/GenBank/DDBJ databases">
        <authorList>
            <person name="Varghese N."/>
            <person name="Submissions S."/>
        </authorList>
    </citation>
    <scope>NUCLEOTIDE SEQUENCE [LARGE SCALE GENOMIC DNA]</scope>
    <source>
        <strain evidence="3">CGMCC 1.8895</strain>
    </source>
</reference>
<proteinExistence type="predicted"/>
<feature type="signal peptide" evidence="1">
    <location>
        <begin position="1"/>
        <end position="19"/>
    </location>
</feature>
<gene>
    <name evidence="2" type="ORF">SAMN05216216_1278</name>
</gene>
<dbReference type="STRING" id="576118.SAMN05216216_1278"/>
<name>A0A1G9HVH1_9BACL</name>
<sequence length="160" mass="17480">MNKKILFNSLLGLMLLFLAGCSGDDSEPDTDVEFEVLDRSQTVAGEGFQNGAELIHDEDLLRTSAEASGVDIDADDIDFEEELLFEVSITENGCGFSLVSIEDDDGLLKFMFELTPVAAGEADPDDIACTEVANPAVFYVKTESVDFHNLDVYGSDMKYE</sequence>
<dbReference type="PROSITE" id="PS51257">
    <property type="entry name" value="PROKAR_LIPOPROTEIN"/>
    <property type="match status" value="1"/>
</dbReference>
<evidence type="ECO:0000256" key="1">
    <source>
        <dbReference type="SAM" id="SignalP"/>
    </source>
</evidence>
<feature type="chain" id="PRO_5039625985" description="Lipoprotein" evidence="1">
    <location>
        <begin position="20"/>
        <end position="160"/>
    </location>
</feature>
<accession>A0A1G9HVH1</accession>
<organism evidence="2 3">
    <name type="scientific">Lacicoccus qingdaonensis</name>
    <dbReference type="NCBI Taxonomy" id="576118"/>
    <lineage>
        <taxon>Bacteria</taxon>
        <taxon>Bacillati</taxon>
        <taxon>Bacillota</taxon>
        <taxon>Bacilli</taxon>
        <taxon>Bacillales</taxon>
        <taxon>Salinicoccaceae</taxon>
        <taxon>Lacicoccus</taxon>
    </lineage>
</organism>
<dbReference type="Proteomes" id="UP000199008">
    <property type="component" value="Unassembled WGS sequence"/>
</dbReference>
<dbReference type="RefSeq" id="WP_092987620.1">
    <property type="nucleotide sequence ID" value="NZ_FNFY01000027.1"/>
</dbReference>
<protein>
    <recommendedName>
        <fullName evidence="4">Lipoprotein</fullName>
    </recommendedName>
</protein>
<dbReference type="OrthoDB" id="2389392at2"/>
<evidence type="ECO:0000313" key="2">
    <source>
        <dbReference type="EMBL" id="SDL16815.1"/>
    </source>
</evidence>